<feature type="transmembrane region" description="Helical" evidence="9">
    <location>
        <begin position="25"/>
        <end position="48"/>
    </location>
</feature>
<comment type="subcellular location">
    <subcellularLocation>
        <location evidence="1">Membrane</location>
    </subcellularLocation>
</comment>
<dbReference type="Gene3D" id="3.10.20.310">
    <property type="entry name" value="membrane protein fhac"/>
    <property type="match status" value="1"/>
</dbReference>
<dbReference type="PROSITE" id="PS51779">
    <property type="entry name" value="POTRA"/>
    <property type="match status" value="1"/>
</dbReference>
<keyword evidence="6 9" id="KW-0472">Membrane</keyword>
<dbReference type="InterPro" id="IPR034746">
    <property type="entry name" value="POTRA"/>
</dbReference>
<evidence type="ECO:0000256" key="5">
    <source>
        <dbReference type="ARBA" id="ARBA00022989"/>
    </source>
</evidence>
<dbReference type="RefSeq" id="WP_262397194.1">
    <property type="nucleotide sequence ID" value="NZ_JACRTC010000002.1"/>
</dbReference>
<feature type="compositionally biased region" description="Low complexity" evidence="8">
    <location>
        <begin position="274"/>
        <end position="290"/>
    </location>
</feature>
<keyword evidence="7" id="KW-0131">Cell cycle</keyword>
<keyword evidence="12" id="KW-1185">Reference proteome</keyword>
<evidence type="ECO:0000313" key="12">
    <source>
        <dbReference type="Proteomes" id="UP000660861"/>
    </source>
</evidence>
<proteinExistence type="predicted"/>
<organism evidence="11 12">
    <name type="scientific">Zongyangia hominis</name>
    <dbReference type="NCBI Taxonomy" id="2763677"/>
    <lineage>
        <taxon>Bacteria</taxon>
        <taxon>Bacillati</taxon>
        <taxon>Bacillota</taxon>
        <taxon>Clostridia</taxon>
        <taxon>Eubacteriales</taxon>
        <taxon>Oscillospiraceae</taxon>
        <taxon>Zongyangia</taxon>
    </lineage>
</organism>
<dbReference type="PANTHER" id="PTHR37820">
    <property type="entry name" value="CELL DIVISION PROTEIN DIVIB"/>
    <property type="match status" value="1"/>
</dbReference>
<accession>A0A926I6J0</accession>
<evidence type="ECO:0000256" key="3">
    <source>
        <dbReference type="ARBA" id="ARBA00022618"/>
    </source>
</evidence>
<evidence type="ECO:0000259" key="10">
    <source>
        <dbReference type="PROSITE" id="PS51779"/>
    </source>
</evidence>
<comment type="caution">
    <text evidence="11">The sequence shown here is derived from an EMBL/GenBank/DDBJ whole genome shotgun (WGS) entry which is preliminary data.</text>
</comment>
<dbReference type="Proteomes" id="UP000660861">
    <property type="component" value="Unassembled WGS sequence"/>
</dbReference>
<protein>
    <submittedName>
        <fullName evidence="11">FtsQ-type POTRA domain-containing protein</fullName>
    </submittedName>
</protein>
<evidence type="ECO:0000256" key="6">
    <source>
        <dbReference type="ARBA" id="ARBA00023136"/>
    </source>
</evidence>
<evidence type="ECO:0000256" key="9">
    <source>
        <dbReference type="SAM" id="Phobius"/>
    </source>
</evidence>
<sequence length="319" mass="34228">MANTPENARASNGRRHRKKHKKNNTILYVLLMIFVLGAGIYLTFNVFFKVESFAVSGSDKYSTNQVLQATQVNLGDNLFKIDTKVVAGRITAALPYIESAKVSRKLPSELTIELTEATVIGAVKTGDTYCLISHGGKILETGAKDPPAGAAVVSGLELTSPEVGKYLNEGEDSTRIQILNQLIASLTQFEMVDDVTLIDVSDALNLYLTYKNAIKIELGSKAEIPYKISFVKKVLEQENIENQEGLIDASGAVDEDKPNVRFRAGDFDEIMGYVTTPPVTTSAPPASSGEGSTGSGGPEGDSNTPEPQAPAETPSTPQQ</sequence>
<feature type="domain" description="POTRA" evidence="10">
    <location>
        <begin position="48"/>
        <end position="117"/>
    </location>
</feature>
<keyword evidence="4 9" id="KW-0812">Transmembrane</keyword>
<evidence type="ECO:0000256" key="1">
    <source>
        <dbReference type="ARBA" id="ARBA00004370"/>
    </source>
</evidence>
<evidence type="ECO:0000256" key="4">
    <source>
        <dbReference type="ARBA" id="ARBA00022692"/>
    </source>
</evidence>
<keyword evidence="2" id="KW-1003">Cell membrane</keyword>
<keyword evidence="5 9" id="KW-1133">Transmembrane helix</keyword>
<dbReference type="InterPro" id="IPR013685">
    <property type="entry name" value="POTRA_FtsQ_type"/>
</dbReference>
<keyword evidence="3" id="KW-0132">Cell division</keyword>
<dbReference type="EMBL" id="JACRTC010000002">
    <property type="protein sequence ID" value="MBC8570104.1"/>
    <property type="molecule type" value="Genomic_DNA"/>
</dbReference>
<feature type="region of interest" description="Disordered" evidence="8">
    <location>
        <begin position="273"/>
        <end position="319"/>
    </location>
</feature>
<name>A0A926I6J0_9FIRM</name>
<dbReference type="InterPro" id="IPR050487">
    <property type="entry name" value="FtsQ_DivIB"/>
</dbReference>
<dbReference type="AlphaFoldDB" id="A0A926I6J0"/>
<dbReference type="PANTHER" id="PTHR37820:SF1">
    <property type="entry name" value="CELL DIVISION PROTEIN FTSQ"/>
    <property type="match status" value="1"/>
</dbReference>
<dbReference type="GO" id="GO:0051301">
    <property type="term" value="P:cell division"/>
    <property type="evidence" value="ECO:0007669"/>
    <property type="project" value="UniProtKB-KW"/>
</dbReference>
<dbReference type="Pfam" id="PF08478">
    <property type="entry name" value="POTRA_1"/>
    <property type="match status" value="1"/>
</dbReference>
<reference evidence="11" key="1">
    <citation type="submission" date="2020-08" db="EMBL/GenBank/DDBJ databases">
        <title>Genome public.</title>
        <authorList>
            <person name="Liu C."/>
            <person name="Sun Q."/>
        </authorList>
    </citation>
    <scope>NUCLEOTIDE SEQUENCE</scope>
    <source>
        <strain evidence="11">NSJ-54</strain>
    </source>
</reference>
<evidence type="ECO:0000256" key="8">
    <source>
        <dbReference type="SAM" id="MobiDB-lite"/>
    </source>
</evidence>
<evidence type="ECO:0000313" key="11">
    <source>
        <dbReference type="EMBL" id="MBC8570104.1"/>
    </source>
</evidence>
<evidence type="ECO:0000256" key="2">
    <source>
        <dbReference type="ARBA" id="ARBA00022475"/>
    </source>
</evidence>
<dbReference type="GO" id="GO:0005886">
    <property type="term" value="C:plasma membrane"/>
    <property type="evidence" value="ECO:0007669"/>
    <property type="project" value="TreeGrafter"/>
</dbReference>
<evidence type="ECO:0000256" key="7">
    <source>
        <dbReference type="ARBA" id="ARBA00023306"/>
    </source>
</evidence>
<gene>
    <name evidence="11" type="ORF">H8709_04600</name>
</gene>